<dbReference type="InterPro" id="IPR006282">
    <property type="entry name" value="Thi_PPkinase"/>
</dbReference>
<dbReference type="InterPro" id="IPR036371">
    <property type="entry name" value="TPK_B1-bd_sf"/>
</dbReference>
<dbReference type="Pfam" id="PF04263">
    <property type="entry name" value="TPK_catalytic"/>
    <property type="match status" value="1"/>
</dbReference>
<accession>A0A096CX36</accession>
<dbReference type="RefSeq" id="WP_035162025.1">
    <property type="nucleotide sequence ID" value="NZ_AZTB01000006.1"/>
</dbReference>
<evidence type="ECO:0000313" key="8">
    <source>
        <dbReference type="Proteomes" id="UP000029622"/>
    </source>
</evidence>
<dbReference type="InterPro" id="IPR053149">
    <property type="entry name" value="TPK"/>
</dbReference>
<dbReference type="NCBIfam" id="TIGR01378">
    <property type="entry name" value="thi_PPkinase"/>
    <property type="match status" value="1"/>
</dbReference>
<feature type="domain" description="Thiamin pyrophosphokinase thiamin-binding" evidence="6">
    <location>
        <begin position="138"/>
        <end position="205"/>
    </location>
</feature>
<keyword evidence="3 7" id="KW-0418">Kinase</keyword>
<dbReference type="AlphaFoldDB" id="A0A096CX36"/>
<dbReference type="Gene3D" id="3.40.50.10240">
    <property type="entry name" value="Thiamin pyrophosphokinase, catalytic domain"/>
    <property type="match status" value="1"/>
</dbReference>
<dbReference type="InterPro" id="IPR007373">
    <property type="entry name" value="Thiamin_PyroPKinase_B1-bd"/>
</dbReference>
<dbReference type="InterPro" id="IPR007371">
    <property type="entry name" value="TPK_catalytic"/>
</dbReference>
<dbReference type="GO" id="GO:0005524">
    <property type="term" value="F:ATP binding"/>
    <property type="evidence" value="ECO:0007669"/>
    <property type="project" value="UniProtKB-KW"/>
</dbReference>
<evidence type="ECO:0000256" key="4">
    <source>
        <dbReference type="ARBA" id="ARBA00022840"/>
    </source>
</evidence>
<evidence type="ECO:0000259" key="6">
    <source>
        <dbReference type="SMART" id="SM00983"/>
    </source>
</evidence>
<dbReference type="GO" id="GO:0009229">
    <property type="term" value="P:thiamine diphosphate biosynthetic process"/>
    <property type="evidence" value="ECO:0007669"/>
    <property type="project" value="InterPro"/>
</dbReference>
<keyword evidence="1" id="KW-0808">Transferase</keyword>
<evidence type="ECO:0000313" key="7">
    <source>
        <dbReference type="EMBL" id="KGG81124.1"/>
    </source>
</evidence>
<evidence type="ECO:0000256" key="1">
    <source>
        <dbReference type="ARBA" id="ARBA00022679"/>
    </source>
</evidence>
<keyword evidence="4" id="KW-0067">ATP-binding</keyword>
<keyword evidence="2" id="KW-0547">Nucleotide-binding</keyword>
<comment type="caution">
    <text evidence="7">The sequence shown here is derived from an EMBL/GenBank/DDBJ whole genome shotgun (WGS) entry which is preliminary data.</text>
</comment>
<dbReference type="SUPFAM" id="SSF63862">
    <property type="entry name" value="Thiamin pyrophosphokinase, substrate-binding domain"/>
    <property type="match status" value="1"/>
</dbReference>
<protein>
    <recommendedName>
        <fullName evidence="5">Thiamine diphosphokinase</fullName>
        <ecNumber evidence="5">2.7.6.2</ecNumber>
    </recommendedName>
</protein>
<dbReference type="InterPro" id="IPR036759">
    <property type="entry name" value="TPK_catalytic_sf"/>
</dbReference>
<dbReference type="SMART" id="SM00983">
    <property type="entry name" value="TPK_B1_binding"/>
    <property type="match status" value="1"/>
</dbReference>
<proteinExistence type="predicted"/>
<dbReference type="GO" id="GO:0030975">
    <property type="term" value="F:thiamine binding"/>
    <property type="evidence" value="ECO:0007669"/>
    <property type="project" value="InterPro"/>
</dbReference>
<dbReference type="GO" id="GO:0004788">
    <property type="term" value="F:thiamine diphosphokinase activity"/>
    <property type="evidence" value="ECO:0007669"/>
    <property type="project" value="UniProtKB-UniRule"/>
</dbReference>
<evidence type="ECO:0000256" key="2">
    <source>
        <dbReference type="ARBA" id="ARBA00022741"/>
    </source>
</evidence>
<dbReference type="GO" id="GO:0006772">
    <property type="term" value="P:thiamine metabolic process"/>
    <property type="evidence" value="ECO:0007669"/>
    <property type="project" value="UniProtKB-UniRule"/>
</dbReference>
<dbReference type="GO" id="GO:0016301">
    <property type="term" value="F:kinase activity"/>
    <property type="evidence" value="ECO:0007669"/>
    <property type="project" value="UniProtKB-KW"/>
</dbReference>
<dbReference type="PANTHER" id="PTHR41299">
    <property type="entry name" value="THIAMINE PYROPHOSPHOKINASE"/>
    <property type="match status" value="1"/>
</dbReference>
<dbReference type="STRING" id="1156417.Y919_02320"/>
<dbReference type="SUPFAM" id="SSF63999">
    <property type="entry name" value="Thiamin pyrophosphokinase, catalytic domain"/>
    <property type="match status" value="1"/>
</dbReference>
<name>A0A096CX36_9FIRM</name>
<organism evidence="7 8">
    <name type="scientific">Caloranaerobacter azorensis H53214</name>
    <dbReference type="NCBI Taxonomy" id="1156417"/>
    <lineage>
        <taxon>Bacteria</taxon>
        <taxon>Bacillati</taxon>
        <taxon>Bacillota</taxon>
        <taxon>Tissierellia</taxon>
        <taxon>Tissierellales</taxon>
        <taxon>Thermohalobacteraceae</taxon>
        <taxon>Caloranaerobacter</taxon>
    </lineage>
</organism>
<dbReference type="EC" id="2.7.6.2" evidence="5"/>
<dbReference type="EMBL" id="AZTB01000006">
    <property type="protein sequence ID" value="KGG81124.1"/>
    <property type="molecule type" value="Genomic_DNA"/>
</dbReference>
<dbReference type="PANTHER" id="PTHR41299:SF1">
    <property type="entry name" value="THIAMINE PYROPHOSPHOKINASE"/>
    <property type="match status" value="1"/>
</dbReference>
<gene>
    <name evidence="7" type="ORF">Y919_02320</name>
</gene>
<evidence type="ECO:0000256" key="5">
    <source>
        <dbReference type="NCBIfam" id="TIGR01378"/>
    </source>
</evidence>
<dbReference type="Proteomes" id="UP000029622">
    <property type="component" value="Unassembled WGS sequence"/>
</dbReference>
<dbReference type="CDD" id="cd07995">
    <property type="entry name" value="TPK"/>
    <property type="match status" value="1"/>
</dbReference>
<evidence type="ECO:0000256" key="3">
    <source>
        <dbReference type="ARBA" id="ARBA00022777"/>
    </source>
</evidence>
<dbReference type="Pfam" id="PF04265">
    <property type="entry name" value="TPK_B1_binding"/>
    <property type="match status" value="1"/>
</dbReference>
<reference evidence="7 8" key="1">
    <citation type="submission" date="2013-12" db="EMBL/GenBank/DDBJ databases">
        <title>Draft genome sequence of Caloranaerobacter sp. H53214.</title>
        <authorList>
            <person name="Jiang L.J."/>
            <person name="Shao Z.Z."/>
            <person name="Long M.N."/>
        </authorList>
    </citation>
    <scope>NUCLEOTIDE SEQUENCE [LARGE SCALE GENOMIC DNA]</scope>
    <source>
        <strain evidence="7 8">H53214</strain>
    </source>
</reference>
<sequence length="211" mass="23297">MKALIVSSGDIRNSNIIKTLCKDVDLIACADGGANLVIKADCIPDIVIGDLDSIEKDTLNKLKKSEVKFIKFPTKKDKTDTELAIEYIIERGFNEIVLVGVTGTRLDHTLANIFLLYSLLQKGVKATIIDDHNEIFITKDELVVYKDDKKYVSIIPFNGDLLGVTLKGFEYELKDRNIKFSSTLGISNTLVSDAGIIKVEDGVCLVIKSID</sequence>